<gene>
    <name evidence="3" type="ORF">Mal64_39070</name>
</gene>
<evidence type="ECO:0000313" key="4">
    <source>
        <dbReference type="Proteomes" id="UP000315440"/>
    </source>
</evidence>
<dbReference type="EMBL" id="SJPQ01000006">
    <property type="protein sequence ID" value="TWT86167.1"/>
    <property type="molecule type" value="Genomic_DNA"/>
</dbReference>
<dbReference type="AlphaFoldDB" id="A0A5C5ZGI2"/>
<feature type="transmembrane region" description="Helical" evidence="2">
    <location>
        <begin position="52"/>
        <end position="71"/>
    </location>
</feature>
<evidence type="ECO:0000313" key="3">
    <source>
        <dbReference type="EMBL" id="TWT86167.1"/>
    </source>
</evidence>
<protein>
    <recommendedName>
        <fullName evidence="5">Transmembrane protein</fullName>
    </recommendedName>
</protein>
<feature type="transmembrane region" description="Helical" evidence="2">
    <location>
        <begin position="100"/>
        <end position="124"/>
    </location>
</feature>
<evidence type="ECO:0000256" key="1">
    <source>
        <dbReference type="SAM" id="MobiDB-lite"/>
    </source>
</evidence>
<keyword evidence="4" id="KW-1185">Reference proteome</keyword>
<feature type="compositionally biased region" description="Low complexity" evidence="1">
    <location>
        <begin position="237"/>
        <end position="255"/>
    </location>
</feature>
<organism evidence="3 4">
    <name type="scientific">Pseudobythopirellula maris</name>
    <dbReference type="NCBI Taxonomy" id="2527991"/>
    <lineage>
        <taxon>Bacteria</taxon>
        <taxon>Pseudomonadati</taxon>
        <taxon>Planctomycetota</taxon>
        <taxon>Planctomycetia</taxon>
        <taxon>Pirellulales</taxon>
        <taxon>Lacipirellulaceae</taxon>
        <taxon>Pseudobythopirellula</taxon>
    </lineage>
</organism>
<evidence type="ECO:0008006" key="5">
    <source>
        <dbReference type="Google" id="ProtNLM"/>
    </source>
</evidence>
<dbReference type="Proteomes" id="UP000315440">
    <property type="component" value="Unassembled WGS sequence"/>
</dbReference>
<dbReference type="RefSeq" id="WP_146403457.1">
    <property type="nucleotide sequence ID" value="NZ_SJPQ01000006.1"/>
</dbReference>
<keyword evidence="2" id="KW-0472">Membrane</keyword>
<feature type="transmembrane region" description="Helical" evidence="2">
    <location>
        <begin position="28"/>
        <end position="46"/>
    </location>
</feature>
<dbReference type="OrthoDB" id="289829at2"/>
<comment type="caution">
    <text evidence="3">The sequence shown here is derived from an EMBL/GenBank/DDBJ whole genome shotgun (WGS) entry which is preliminary data.</text>
</comment>
<evidence type="ECO:0000256" key="2">
    <source>
        <dbReference type="SAM" id="Phobius"/>
    </source>
</evidence>
<reference evidence="3 4" key="1">
    <citation type="submission" date="2019-02" db="EMBL/GenBank/DDBJ databases">
        <title>Deep-cultivation of Planctomycetes and their phenomic and genomic characterization uncovers novel biology.</title>
        <authorList>
            <person name="Wiegand S."/>
            <person name="Jogler M."/>
            <person name="Boedeker C."/>
            <person name="Pinto D."/>
            <person name="Vollmers J."/>
            <person name="Rivas-Marin E."/>
            <person name="Kohn T."/>
            <person name="Peeters S.H."/>
            <person name="Heuer A."/>
            <person name="Rast P."/>
            <person name="Oberbeckmann S."/>
            <person name="Bunk B."/>
            <person name="Jeske O."/>
            <person name="Meyerdierks A."/>
            <person name="Storesund J.E."/>
            <person name="Kallscheuer N."/>
            <person name="Luecker S."/>
            <person name="Lage O.M."/>
            <person name="Pohl T."/>
            <person name="Merkel B.J."/>
            <person name="Hornburger P."/>
            <person name="Mueller R.-W."/>
            <person name="Bruemmer F."/>
            <person name="Labrenz M."/>
            <person name="Spormann A.M."/>
            <person name="Op Den Camp H."/>
            <person name="Overmann J."/>
            <person name="Amann R."/>
            <person name="Jetten M.S.M."/>
            <person name="Mascher T."/>
            <person name="Medema M.H."/>
            <person name="Devos D.P."/>
            <person name="Kaster A.-K."/>
            <person name="Ovreas L."/>
            <person name="Rohde M."/>
            <person name="Galperin M.Y."/>
            <person name="Jogler C."/>
        </authorList>
    </citation>
    <scope>NUCLEOTIDE SEQUENCE [LARGE SCALE GENOMIC DNA]</scope>
    <source>
        <strain evidence="3 4">Mal64</strain>
    </source>
</reference>
<feature type="transmembrane region" description="Helical" evidence="2">
    <location>
        <begin position="130"/>
        <end position="152"/>
    </location>
</feature>
<feature type="region of interest" description="Disordered" evidence="1">
    <location>
        <begin position="162"/>
        <end position="187"/>
    </location>
</feature>
<name>A0A5C5ZGI2_9BACT</name>
<sequence>MNKPADIGPAKPLGEPDAHVMMRRLRTFFRVALSFFFLATIVLLVFYRPAAYLAAIPVPVLGVVLLVVGYLEREARASALRSPEQEGISAKEVEIDVQDAGIATALELAGVMAMGAFAIAALVFDVATLGAGAAFCLLLGVWYGIPYWGLFVTEAMRDERNKARRHTGGAQAANACSQPEDPPAAGSFALDRVNEMTHWEDDGGGNVGADYEWLGLADRGQRGSPDSAGQTVPEGRATPFAPASPSGAATSTLGS</sequence>
<proteinExistence type="predicted"/>
<keyword evidence="2" id="KW-1133">Transmembrane helix</keyword>
<feature type="region of interest" description="Disordered" evidence="1">
    <location>
        <begin position="217"/>
        <end position="255"/>
    </location>
</feature>
<accession>A0A5C5ZGI2</accession>
<keyword evidence="2" id="KW-0812">Transmembrane</keyword>